<accession>A0AAV7U642</accession>
<comment type="caution">
    <text evidence="1">The sequence shown here is derived from an EMBL/GenBank/DDBJ whole genome shotgun (WGS) entry which is preliminary data.</text>
</comment>
<proteinExistence type="predicted"/>
<sequence length="136" mass="14874">MQPDMLPTTLPPPSFVRAGHFCCSAVVGSLVTDRRLDLRLPRGGPSAPPLAPALPLEDGFVSETFAQVQELRPPLRHPTAAPAPATCHPDQGWYLQGSAVFRRGKAKLQIPEFKGESRTLRTSRACMVQNEDTCRE</sequence>
<dbReference type="EMBL" id="JANPWB010000005">
    <property type="protein sequence ID" value="KAJ1184549.1"/>
    <property type="molecule type" value="Genomic_DNA"/>
</dbReference>
<evidence type="ECO:0000313" key="2">
    <source>
        <dbReference type="Proteomes" id="UP001066276"/>
    </source>
</evidence>
<dbReference type="AlphaFoldDB" id="A0AAV7U642"/>
<gene>
    <name evidence="1" type="ORF">NDU88_001355</name>
</gene>
<evidence type="ECO:0000313" key="1">
    <source>
        <dbReference type="EMBL" id="KAJ1184549.1"/>
    </source>
</evidence>
<organism evidence="1 2">
    <name type="scientific">Pleurodeles waltl</name>
    <name type="common">Iberian ribbed newt</name>
    <dbReference type="NCBI Taxonomy" id="8319"/>
    <lineage>
        <taxon>Eukaryota</taxon>
        <taxon>Metazoa</taxon>
        <taxon>Chordata</taxon>
        <taxon>Craniata</taxon>
        <taxon>Vertebrata</taxon>
        <taxon>Euteleostomi</taxon>
        <taxon>Amphibia</taxon>
        <taxon>Batrachia</taxon>
        <taxon>Caudata</taxon>
        <taxon>Salamandroidea</taxon>
        <taxon>Salamandridae</taxon>
        <taxon>Pleurodelinae</taxon>
        <taxon>Pleurodeles</taxon>
    </lineage>
</organism>
<dbReference type="Proteomes" id="UP001066276">
    <property type="component" value="Chromosome 3_1"/>
</dbReference>
<protein>
    <submittedName>
        <fullName evidence="1">Uncharacterized protein</fullName>
    </submittedName>
</protein>
<keyword evidence="2" id="KW-1185">Reference proteome</keyword>
<reference evidence="1" key="1">
    <citation type="journal article" date="2022" name="bioRxiv">
        <title>Sequencing and chromosome-scale assembly of the giantPleurodeles waltlgenome.</title>
        <authorList>
            <person name="Brown T."/>
            <person name="Elewa A."/>
            <person name="Iarovenko S."/>
            <person name="Subramanian E."/>
            <person name="Araus A.J."/>
            <person name="Petzold A."/>
            <person name="Susuki M."/>
            <person name="Suzuki K.-i.T."/>
            <person name="Hayashi T."/>
            <person name="Toyoda A."/>
            <person name="Oliveira C."/>
            <person name="Osipova E."/>
            <person name="Leigh N.D."/>
            <person name="Simon A."/>
            <person name="Yun M.H."/>
        </authorList>
    </citation>
    <scope>NUCLEOTIDE SEQUENCE</scope>
    <source>
        <strain evidence="1">20211129_DDA</strain>
        <tissue evidence="1">Liver</tissue>
    </source>
</reference>
<name>A0AAV7U642_PLEWA</name>